<dbReference type="CDD" id="cd02042">
    <property type="entry name" value="ParAB_family"/>
    <property type="match status" value="1"/>
</dbReference>
<keyword evidence="3" id="KW-1185">Reference proteome</keyword>
<dbReference type="InterPro" id="IPR027417">
    <property type="entry name" value="P-loop_NTPase"/>
</dbReference>
<reference evidence="2 3" key="1">
    <citation type="submission" date="2018-01" db="EMBL/GenBank/DDBJ databases">
        <title>Whole genome analyses suggest that Burkholderia sensu lato contains two further novel genera in the rhizoxinica-symbiotica group Mycetohabitans gen. nov., and Trinickia gen. nov.: implications for the evolution of diazotrophy and nodulation in the Burkholderiaceae.</title>
        <authorList>
            <person name="Estrada-de los Santos P."/>
            <person name="Palmer M."/>
            <person name="Chavez-Ramirez B."/>
            <person name="Beukes C."/>
            <person name="Steenkamp E.T."/>
            <person name="Hirsch A.M."/>
            <person name="Manyaka P."/>
            <person name="Maluk M."/>
            <person name="Lafos M."/>
            <person name="Crook M."/>
            <person name="Gross E."/>
            <person name="Simon M.F."/>
            <person name="Bueno dos Reis Junior F."/>
            <person name="Poole P.S."/>
            <person name="Venter S.N."/>
            <person name="James E.K."/>
        </authorList>
    </citation>
    <scope>NUCLEOTIDE SEQUENCE [LARGE SCALE GENOMIC DNA]</scope>
    <source>
        <strain evidence="2 3">JPY 581</strain>
    </source>
</reference>
<dbReference type="AlphaFoldDB" id="A0A2N7X309"/>
<dbReference type="EMBL" id="PNYC01000008">
    <property type="protein sequence ID" value="PMS36126.1"/>
    <property type="molecule type" value="Genomic_DNA"/>
</dbReference>
<dbReference type="PANTHER" id="PTHR13696:SF96">
    <property type="entry name" value="COBQ_COBB_MIND_PARA NUCLEOTIDE BINDING DOMAIN-CONTAINING PROTEIN"/>
    <property type="match status" value="1"/>
</dbReference>
<feature type="domain" description="CobQ/CobB/MinD/ParA nucleotide binding" evidence="1">
    <location>
        <begin position="4"/>
        <end position="182"/>
    </location>
</feature>
<organism evidence="2 3">
    <name type="scientific">Trinickia symbiotica</name>
    <dbReference type="NCBI Taxonomy" id="863227"/>
    <lineage>
        <taxon>Bacteria</taxon>
        <taxon>Pseudomonadati</taxon>
        <taxon>Pseudomonadota</taxon>
        <taxon>Betaproteobacteria</taxon>
        <taxon>Burkholderiales</taxon>
        <taxon>Burkholderiaceae</taxon>
        <taxon>Trinickia</taxon>
    </lineage>
</organism>
<protein>
    <submittedName>
        <fullName evidence="2">ParA family protein</fullName>
    </submittedName>
</protein>
<proteinExistence type="predicted"/>
<dbReference type="STRING" id="863227.GCA_000373005_04504"/>
<dbReference type="OrthoDB" id="69313at2"/>
<accession>A0A2N7X309</accession>
<evidence type="ECO:0000313" key="2">
    <source>
        <dbReference type="EMBL" id="PMS36126.1"/>
    </source>
</evidence>
<dbReference type="Gene3D" id="3.40.50.300">
    <property type="entry name" value="P-loop containing nucleotide triphosphate hydrolases"/>
    <property type="match status" value="1"/>
</dbReference>
<comment type="caution">
    <text evidence="2">The sequence shown here is derived from an EMBL/GenBank/DDBJ whole genome shotgun (WGS) entry which is preliminary data.</text>
</comment>
<dbReference type="Pfam" id="PF01656">
    <property type="entry name" value="CbiA"/>
    <property type="match status" value="1"/>
</dbReference>
<evidence type="ECO:0000313" key="3">
    <source>
        <dbReference type="Proteomes" id="UP000235777"/>
    </source>
</evidence>
<dbReference type="Proteomes" id="UP000235777">
    <property type="component" value="Unassembled WGS sequence"/>
</dbReference>
<dbReference type="InterPro" id="IPR002586">
    <property type="entry name" value="CobQ/CobB/MinD/ParA_Nub-bd_dom"/>
</dbReference>
<dbReference type="RefSeq" id="WP_020566479.1">
    <property type="nucleotide sequence ID" value="NZ_KB890198.1"/>
</dbReference>
<name>A0A2N7X309_9BURK</name>
<gene>
    <name evidence="2" type="ORF">C0Z20_14895</name>
</gene>
<dbReference type="InterPro" id="IPR050678">
    <property type="entry name" value="DNA_Partitioning_ATPase"/>
</dbReference>
<dbReference type="PANTHER" id="PTHR13696">
    <property type="entry name" value="P-LOOP CONTAINING NUCLEOSIDE TRIPHOSPHATE HYDROLASE"/>
    <property type="match status" value="1"/>
</dbReference>
<evidence type="ECO:0000259" key="1">
    <source>
        <dbReference type="Pfam" id="PF01656"/>
    </source>
</evidence>
<dbReference type="SUPFAM" id="SSF52540">
    <property type="entry name" value="P-loop containing nucleoside triphosphate hydrolases"/>
    <property type="match status" value="1"/>
</dbReference>
<sequence>MTVIVVANPKGGVGKSTLSTNLAGYFAANGEWVALADLDRQQSAHDWLALRPQGLPPIEAWEVDPDQPARPPKGLEHAVVDTPAGLRGNRLTAALGLADKVIVPLQPSLFDILATQHFLERLAEEKAVRKGAIEIGVVGMRVDARTRSADQLHRFVEGLKLPVLGYLRDTQNYVQLAAHGLTLWDVAKSRVERDLEQWEPIATWAAKSK</sequence>